<evidence type="ECO:0000256" key="1">
    <source>
        <dbReference type="SAM" id="MobiDB-lite"/>
    </source>
</evidence>
<evidence type="ECO:0000313" key="3">
    <source>
        <dbReference type="EMBL" id="KAB7515613.1"/>
    </source>
</evidence>
<feature type="compositionally biased region" description="Acidic residues" evidence="1">
    <location>
        <begin position="57"/>
        <end position="69"/>
    </location>
</feature>
<protein>
    <submittedName>
        <fullName evidence="3">Zinc-ribbon domain-containing protein</fullName>
    </submittedName>
</protein>
<dbReference type="EMBL" id="QKKZ01000001">
    <property type="protein sequence ID" value="KAB7515613.1"/>
    <property type="molecule type" value="Genomic_DNA"/>
</dbReference>
<evidence type="ECO:0000313" key="4">
    <source>
        <dbReference type="Proteomes" id="UP000326865"/>
    </source>
</evidence>
<proteinExistence type="predicted"/>
<dbReference type="Proteomes" id="UP000326865">
    <property type="component" value="Unassembled WGS sequence"/>
</dbReference>
<gene>
    <name evidence="3" type="ORF">DM867_00230</name>
</gene>
<keyword evidence="2" id="KW-0812">Transmembrane</keyword>
<organism evidence="3 4">
    <name type="scientific">Halosegnis rubeus</name>
    <dbReference type="NCBI Taxonomy" id="2212850"/>
    <lineage>
        <taxon>Archaea</taxon>
        <taxon>Methanobacteriati</taxon>
        <taxon>Methanobacteriota</taxon>
        <taxon>Stenosarchaea group</taxon>
        <taxon>Halobacteria</taxon>
        <taxon>Halobacteriales</taxon>
        <taxon>Natronomonadaceae</taxon>
        <taxon>Halosegnis</taxon>
    </lineage>
</organism>
<keyword evidence="2" id="KW-1133">Transmembrane helix</keyword>
<evidence type="ECO:0000256" key="2">
    <source>
        <dbReference type="SAM" id="Phobius"/>
    </source>
</evidence>
<feature type="transmembrane region" description="Helical" evidence="2">
    <location>
        <begin position="120"/>
        <end position="142"/>
    </location>
</feature>
<accession>A0A5N5UAG8</accession>
<keyword evidence="4" id="KW-1185">Reference proteome</keyword>
<reference evidence="3 4" key="1">
    <citation type="submission" date="2019-10" db="EMBL/GenBank/DDBJ databases">
        <title>Unraveling microbial dark matter from salterns through culturing: the case of the genus Halosegnis.</title>
        <authorList>
            <person name="Duran-Viseras A."/>
            <person name="Andrei A.-S."/>
            <person name="Vera-Gargallo B."/>
            <person name="Ghai R."/>
            <person name="Sanchez-Porro C."/>
            <person name="Ventosa A."/>
        </authorList>
    </citation>
    <scope>NUCLEOTIDE SEQUENCE [LARGE SCALE GENOMIC DNA]</scope>
    <source>
        <strain evidence="3 4">F18-79</strain>
    </source>
</reference>
<comment type="caution">
    <text evidence="3">The sequence shown here is derived from an EMBL/GenBank/DDBJ whole genome shotgun (WGS) entry which is preliminary data.</text>
</comment>
<dbReference type="AlphaFoldDB" id="A0A5N5UAG8"/>
<feature type="region of interest" description="Disordered" evidence="1">
    <location>
        <begin position="52"/>
        <end position="77"/>
    </location>
</feature>
<keyword evidence="2" id="KW-0472">Membrane</keyword>
<name>A0A5N5UAG8_9EURY</name>
<sequence length="155" mass="17172">MKLSKSPKRLIPEYDFLATTPTNVFSERSGMPDRYCPACGTELNNNPRYCPECGTELGDDQSTSDDSTDSDSWSWNDPAGPFRSPRRALRSVIVFGFLSFLLSIALNAVGLPITELPHPIPIALFAFWFGIIVIGLPLWGILHVSDNVLGFLKPR</sequence>
<feature type="transmembrane region" description="Helical" evidence="2">
    <location>
        <begin position="92"/>
        <end position="114"/>
    </location>
</feature>